<evidence type="ECO:0000259" key="1">
    <source>
        <dbReference type="Pfam" id="PF05170"/>
    </source>
</evidence>
<accession>A0A844AQW0</accession>
<evidence type="ECO:0000313" key="3">
    <source>
        <dbReference type="Proteomes" id="UP000436694"/>
    </source>
</evidence>
<dbReference type="GO" id="GO:0005886">
    <property type="term" value="C:plasma membrane"/>
    <property type="evidence" value="ECO:0007669"/>
    <property type="project" value="TreeGrafter"/>
</dbReference>
<sequence length="633" mass="66559">MRLIIRLISAVFVAIALGLGVVLLLPGEKIAALAAEQLEKQTGRTLTFSGPVRLTFWPTLGMKADGVSLANAEWGNNQPLLRAERLTIGLAAADLLRGNVKVTEVSAVLPHLNLQTRADGVGNWVFDQGGSAAASSGESSDTAVSVDKLLLTGASLRYAAHGAEVVEMKQIDLMAHWPDPQGTAQIDLTLRPEGKPVRLQGEIGTFAQFLQGGVASVGLSVDMPGAKARFDGNADLAGDAKGRLTIDAQSPQEASAAVGIDLPLAGTALFAGDITYTSDKKLSVRDMDLTALDNQLSGALDLDLAAKVPQLNLRLKAGDLKLPDVAGETSGGEVKDNSGWSKDPIDASALSLVNGKIALGFNSLRAGDVQLGASSVLLSIDRARAVLEMLPVQAFGGTIQGQLVANNRNGLSVGGALGFNGVHLEKALGQTADFDRLNGELLGELDFLGVGNSMDAIMKTLSGKGWFEVGKGFYTGFDLEALMRSGGGNGGSTVFDALSASFTMQDGVLNSTDLLASVKGAKVTGVGNVDLGEQRLDFLFKPELSAQDGLTIPVKVAGPWDDPKIRPDLDAAIKPKLKEVETKVKDQAKEKLREKLSEELNTEVAPERDLNEVLKDRIEQEAKDQLLKFLGGN</sequence>
<proteinExistence type="predicted"/>
<gene>
    <name evidence="2" type="ORF">GG681_11780</name>
</gene>
<dbReference type="InterPro" id="IPR007844">
    <property type="entry name" value="AsmA"/>
</dbReference>
<protein>
    <submittedName>
        <fullName evidence="2">AsmA family protein</fullName>
    </submittedName>
</protein>
<dbReference type="EMBL" id="WIXK01000005">
    <property type="protein sequence ID" value="MQY43323.1"/>
    <property type="molecule type" value="Genomic_DNA"/>
</dbReference>
<evidence type="ECO:0000313" key="2">
    <source>
        <dbReference type="EMBL" id="MQY43323.1"/>
    </source>
</evidence>
<comment type="caution">
    <text evidence="2">The sequence shown here is derived from an EMBL/GenBank/DDBJ whole genome shotgun (WGS) entry which is preliminary data.</text>
</comment>
<dbReference type="Proteomes" id="UP000436694">
    <property type="component" value="Unassembled WGS sequence"/>
</dbReference>
<reference evidence="2 3" key="1">
    <citation type="submission" date="2019-10" db="EMBL/GenBank/DDBJ databases">
        <title>Epibacterium sp. nov., isolated from seawater.</title>
        <authorList>
            <person name="Zhang X."/>
            <person name="Li N."/>
        </authorList>
    </citation>
    <scope>NUCLEOTIDE SEQUENCE [LARGE SCALE GENOMIC DNA]</scope>
    <source>
        <strain evidence="2 3">SM1969</strain>
    </source>
</reference>
<dbReference type="AlphaFoldDB" id="A0A844AQW0"/>
<dbReference type="RefSeq" id="WP_153548201.1">
    <property type="nucleotide sequence ID" value="NZ_WIXK01000005.1"/>
</dbReference>
<dbReference type="InterPro" id="IPR052894">
    <property type="entry name" value="AsmA-related"/>
</dbReference>
<dbReference type="PANTHER" id="PTHR30441">
    <property type="entry name" value="DUF748 DOMAIN-CONTAINING PROTEIN"/>
    <property type="match status" value="1"/>
</dbReference>
<dbReference type="PANTHER" id="PTHR30441:SF4">
    <property type="entry name" value="PROTEIN ASMA"/>
    <property type="match status" value="1"/>
</dbReference>
<keyword evidence="3" id="KW-1185">Reference proteome</keyword>
<dbReference type="Pfam" id="PF05170">
    <property type="entry name" value="AsmA"/>
    <property type="match status" value="1"/>
</dbReference>
<feature type="domain" description="AsmA" evidence="1">
    <location>
        <begin position="11"/>
        <end position="233"/>
    </location>
</feature>
<organism evidence="2 3">
    <name type="scientific">Tritonibacter aquimaris</name>
    <dbReference type="NCBI Taxonomy" id="2663379"/>
    <lineage>
        <taxon>Bacteria</taxon>
        <taxon>Pseudomonadati</taxon>
        <taxon>Pseudomonadota</taxon>
        <taxon>Alphaproteobacteria</taxon>
        <taxon>Rhodobacterales</taxon>
        <taxon>Paracoccaceae</taxon>
        <taxon>Tritonibacter</taxon>
    </lineage>
</organism>
<name>A0A844AQW0_9RHOB</name>
<dbReference type="GO" id="GO:0090313">
    <property type="term" value="P:regulation of protein targeting to membrane"/>
    <property type="evidence" value="ECO:0007669"/>
    <property type="project" value="TreeGrafter"/>
</dbReference>